<dbReference type="InterPro" id="IPR003689">
    <property type="entry name" value="ZIP"/>
</dbReference>
<evidence type="ECO:0000256" key="4">
    <source>
        <dbReference type="ARBA" id="ARBA00023136"/>
    </source>
</evidence>
<dbReference type="AlphaFoldDB" id="A0A9Q0YPQ6"/>
<evidence type="ECO:0000256" key="2">
    <source>
        <dbReference type="ARBA" id="ARBA00022692"/>
    </source>
</evidence>
<keyword evidence="2 6" id="KW-0812">Transmembrane</keyword>
<comment type="subcellular location">
    <subcellularLocation>
        <location evidence="1">Membrane</location>
        <topology evidence="1">Multi-pass membrane protein</topology>
    </subcellularLocation>
</comment>
<dbReference type="PANTHER" id="PTHR16950:SF16">
    <property type="entry name" value="ZINC TRANSPORTER ZIP13"/>
    <property type="match status" value="1"/>
</dbReference>
<sequence length="411" mass="44752">MAIFRAGKFVLLAFVLFSIISSNQGEIHRIRKSSVHHKVGNLPAKGQQGTHHQYPEQTKDEVVDDDNVPVGLLEDSISQKNDYICALLATVLVGLTGILPLALPIDTKRANDETDEKRKLNLFLSFAVGGLLGDVFLHLLPEAFSHFKPEDRSARVRHGTLLISGLLLFLVLEVIFKDEEEKEETKEEKVSLQKITKHSSVETNGHLSAGDGHIKHRKGLKNGLHSSPRNGYKRDINANKVKHSHRNHNSKKGKAVPEKKQVTGYLNLLANFIDNFTHGLAVGGSFMVGPKVGWHTTLAILLHEAPHEIGDFAILLRSGFSRFEAAKAQMSTAVGGLVGCTVALLAESAEIAGTSSAWILPFTSGGFLNIALVTVVPDLMEETSVKESTKQVLSLLLGVAAMAFVNVVSHQ</sequence>
<feature type="transmembrane region" description="Helical" evidence="6">
    <location>
        <begin position="122"/>
        <end position="140"/>
    </location>
</feature>
<feature type="transmembrane region" description="Helical" evidence="6">
    <location>
        <begin position="392"/>
        <end position="409"/>
    </location>
</feature>
<dbReference type="EMBL" id="JAIZAY010000017">
    <property type="protein sequence ID" value="KAJ8026258.1"/>
    <property type="molecule type" value="Genomic_DNA"/>
</dbReference>
<protein>
    <submittedName>
        <fullName evidence="8">Zinc transporter ZIP13</fullName>
    </submittedName>
</protein>
<evidence type="ECO:0000256" key="6">
    <source>
        <dbReference type="SAM" id="Phobius"/>
    </source>
</evidence>
<name>A0A9Q0YPQ6_HOLLE</name>
<evidence type="ECO:0000313" key="8">
    <source>
        <dbReference type="EMBL" id="KAJ8026258.1"/>
    </source>
</evidence>
<feature type="transmembrane region" description="Helical" evidence="6">
    <location>
        <begin position="83"/>
        <end position="102"/>
    </location>
</feature>
<dbReference type="GO" id="GO:0016020">
    <property type="term" value="C:membrane"/>
    <property type="evidence" value="ECO:0007669"/>
    <property type="project" value="UniProtKB-SubCell"/>
</dbReference>
<accession>A0A9Q0YPQ6</accession>
<keyword evidence="7" id="KW-0732">Signal</keyword>
<dbReference type="PANTHER" id="PTHR16950">
    <property type="entry name" value="ZINC TRANSPORTER SLC39A7 HISTIDINE-RICH MEMBRANE PROTEIN KE4"/>
    <property type="match status" value="1"/>
</dbReference>
<dbReference type="GO" id="GO:0006882">
    <property type="term" value="P:intracellular zinc ion homeostasis"/>
    <property type="evidence" value="ECO:0007669"/>
    <property type="project" value="TreeGrafter"/>
</dbReference>
<evidence type="ECO:0000256" key="3">
    <source>
        <dbReference type="ARBA" id="ARBA00022989"/>
    </source>
</evidence>
<keyword evidence="3 6" id="KW-1133">Transmembrane helix</keyword>
<evidence type="ECO:0000313" key="9">
    <source>
        <dbReference type="Proteomes" id="UP001152320"/>
    </source>
</evidence>
<dbReference type="Pfam" id="PF02535">
    <property type="entry name" value="Zip"/>
    <property type="match status" value="1"/>
</dbReference>
<dbReference type="Proteomes" id="UP001152320">
    <property type="component" value="Chromosome 17"/>
</dbReference>
<comment type="caution">
    <text evidence="8">The sequence shown here is derived from an EMBL/GenBank/DDBJ whole genome shotgun (WGS) entry which is preliminary data.</text>
</comment>
<keyword evidence="4 6" id="KW-0472">Membrane</keyword>
<feature type="region of interest" description="Disordered" evidence="5">
    <location>
        <begin position="202"/>
        <end position="235"/>
    </location>
</feature>
<proteinExistence type="predicted"/>
<dbReference type="OrthoDB" id="200954at2759"/>
<keyword evidence="9" id="KW-1185">Reference proteome</keyword>
<dbReference type="GO" id="GO:0005385">
    <property type="term" value="F:zinc ion transmembrane transporter activity"/>
    <property type="evidence" value="ECO:0007669"/>
    <property type="project" value="TreeGrafter"/>
</dbReference>
<feature type="transmembrane region" description="Helical" evidence="6">
    <location>
        <begin position="358"/>
        <end position="380"/>
    </location>
</feature>
<evidence type="ECO:0000256" key="5">
    <source>
        <dbReference type="SAM" id="MobiDB-lite"/>
    </source>
</evidence>
<evidence type="ECO:0000256" key="7">
    <source>
        <dbReference type="SAM" id="SignalP"/>
    </source>
</evidence>
<reference evidence="8" key="1">
    <citation type="submission" date="2021-10" db="EMBL/GenBank/DDBJ databases">
        <title>Tropical sea cucumber genome reveals ecological adaptation and Cuvierian tubules defense mechanism.</title>
        <authorList>
            <person name="Chen T."/>
        </authorList>
    </citation>
    <scope>NUCLEOTIDE SEQUENCE</scope>
    <source>
        <strain evidence="8">Nanhai2018</strain>
        <tissue evidence="8">Muscle</tissue>
    </source>
</reference>
<feature type="signal peptide" evidence="7">
    <location>
        <begin position="1"/>
        <end position="25"/>
    </location>
</feature>
<gene>
    <name evidence="8" type="ORF">HOLleu_34052</name>
</gene>
<feature type="transmembrane region" description="Helical" evidence="6">
    <location>
        <begin position="160"/>
        <end position="176"/>
    </location>
</feature>
<organism evidence="8 9">
    <name type="scientific">Holothuria leucospilota</name>
    <name type="common">Black long sea cucumber</name>
    <name type="synonym">Mertensiothuria leucospilota</name>
    <dbReference type="NCBI Taxonomy" id="206669"/>
    <lineage>
        <taxon>Eukaryota</taxon>
        <taxon>Metazoa</taxon>
        <taxon>Echinodermata</taxon>
        <taxon>Eleutherozoa</taxon>
        <taxon>Echinozoa</taxon>
        <taxon>Holothuroidea</taxon>
        <taxon>Aspidochirotacea</taxon>
        <taxon>Aspidochirotida</taxon>
        <taxon>Holothuriidae</taxon>
        <taxon>Holothuria</taxon>
    </lineage>
</organism>
<feature type="chain" id="PRO_5040415871" evidence="7">
    <location>
        <begin position="26"/>
        <end position="411"/>
    </location>
</feature>
<evidence type="ECO:0000256" key="1">
    <source>
        <dbReference type="ARBA" id="ARBA00004141"/>
    </source>
</evidence>